<dbReference type="eggNOG" id="ENOG502ZN5K">
    <property type="taxonomic scope" value="Bacteria"/>
</dbReference>
<dbReference type="KEGG" id="rsu:NHU_01712"/>
<proteinExistence type="predicted"/>
<feature type="domain" description="Lysozyme inhibitor LprI-like N-terminal" evidence="2">
    <location>
        <begin position="60"/>
        <end position="158"/>
    </location>
</feature>
<dbReference type="Proteomes" id="UP000064912">
    <property type="component" value="Chromosome"/>
</dbReference>
<dbReference type="Pfam" id="PF07007">
    <property type="entry name" value="LprI"/>
    <property type="match status" value="1"/>
</dbReference>
<feature type="signal peptide" evidence="1">
    <location>
        <begin position="1"/>
        <end position="19"/>
    </location>
</feature>
<dbReference type="InterPro" id="IPR009739">
    <property type="entry name" value="LprI-like_N"/>
</dbReference>
<accession>A0A0D6B193</accession>
<protein>
    <recommendedName>
        <fullName evidence="2">Lysozyme inhibitor LprI-like N-terminal domain-containing protein</fullName>
    </recommendedName>
</protein>
<evidence type="ECO:0000259" key="2">
    <source>
        <dbReference type="Pfam" id="PF07007"/>
    </source>
</evidence>
<keyword evidence="1" id="KW-0732">Signal</keyword>
<name>A0A0D6B193_RHOSU</name>
<reference evidence="3 4" key="1">
    <citation type="submission" date="2015-02" db="EMBL/GenBank/DDBJ databases">
        <title>Genome sequene of Rhodovulum sulfidophilum DSM 2351.</title>
        <authorList>
            <person name="Nagao N."/>
        </authorList>
    </citation>
    <scope>NUCLEOTIDE SEQUENCE [LARGE SCALE GENOMIC DNA]</scope>
    <source>
        <strain evidence="3 4">DSM 2351</strain>
    </source>
</reference>
<organism evidence="3 4">
    <name type="scientific">Rhodovulum sulfidophilum</name>
    <name type="common">Rhodobacter sulfidophilus</name>
    <dbReference type="NCBI Taxonomy" id="35806"/>
    <lineage>
        <taxon>Bacteria</taxon>
        <taxon>Pseudomonadati</taxon>
        <taxon>Pseudomonadota</taxon>
        <taxon>Alphaproteobacteria</taxon>
        <taxon>Rhodobacterales</taxon>
        <taxon>Paracoccaceae</taxon>
        <taxon>Rhodovulum</taxon>
    </lineage>
</organism>
<dbReference type="AlphaFoldDB" id="A0A0D6B193"/>
<dbReference type="EMBL" id="AP014800">
    <property type="protein sequence ID" value="BAQ68867.1"/>
    <property type="molecule type" value="Genomic_DNA"/>
</dbReference>
<dbReference type="RefSeq" id="WP_060834556.1">
    <property type="nucleotide sequence ID" value="NZ_JAESJD010000126.1"/>
</dbReference>
<dbReference type="Gene3D" id="1.20.1270.180">
    <property type="match status" value="1"/>
</dbReference>
<feature type="chain" id="PRO_5002301091" description="Lysozyme inhibitor LprI-like N-terminal domain-containing protein" evidence="1">
    <location>
        <begin position="20"/>
        <end position="171"/>
    </location>
</feature>
<dbReference type="PATRIC" id="fig|35806.4.peg.1764"/>
<gene>
    <name evidence="3" type="ORF">NHU_01712</name>
</gene>
<evidence type="ECO:0000256" key="1">
    <source>
        <dbReference type="SAM" id="SignalP"/>
    </source>
</evidence>
<evidence type="ECO:0000313" key="3">
    <source>
        <dbReference type="EMBL" id="BAQ68867.1"/>
    </source>
</evidence>
<sequence length="171" mass="18923">MRLPLILAAALAVATPALAQQYDFTPDATLACMEKQKMHGADIACVGNSARACFQKMKSPSVSDIAACQQAEAEYWKARMDSAYEHLLGLAEAADADFAKAQGEPQHATMVQDLRDEQEQWNSWQKTRCWVEAMMRRGTPYRTTAAAGCTMKQIAARAMFMESAVSYMENK</sequence>
<evidence type="ECO:0000313" key="4">
    <source>
        <dbReference type="Proteomes" id="UP000064912"/>
    </source>
</evidence>